<dbReference type="RefSeq" id="WP_274337610.1">
    <property type="nucleotide sequence ID" value="NZ_CP118106.1"/>
</dbReference>
<proteinExistence type="inferred from homology"/>
<keyword evidence="1 8" id="KW-0813">Transport</keyword>
<dbReference type="InterPro" id="IPR003810">
    <property type="entry name" value="Mntp/YtaF"/>
</dbReference>
<keyword evidence="10" id="KW-1185">Reference proteome</keyword>
<evidence type="ECO:0000256" key="1">
    <source>
        <dbReference type="ARBA" id="ARBA00022448"/>
    </source>
</evidence>
<feature type="transmembrane region" description="Helical" evidence="8">
    <location>
        <begin position="139"/>
        <end position="159"/>
    </location>
</feature>
<feature type="transmembrane region" description="Helical" evidence="8">
    <location>
        <begin position="12"/>
        <end position="33"/>
    </location>
</feature>
<keyword evidence="6 8" id="KW-0472">Membrane</keyword>
<feature type="transmembrane region" description="Helical" evidence="8">
    <location>
        <begin position="171"/>
        <end position="188"/>
    </location>
</feature>
<name>A0ABY7X877_9BACL</name>
<evidence type="ECO:0000256" key="3">
    <source>
        <dbReference type="ARBA" id="ARBA00022692"/>
    </source>
</evidence>
<keyword evidence="4 8" id="KW-1133">Transmembrane helix</keyword>
<evidence type="ECO:0000256" key="2">
    <source>
        <dbReference type="ARBA" id="ARBA00022475"/>
    </source>
</evidence>
<keyword evidence="7 8" id="KW-0464">Manganese</keyword>
<keyword evidence="5 8" id="KW-0406">Ion transport</keyword>
<gene>
    <name evidence="8" type="primary">mntP</name>
    <name evidence="9" type="ORF">PUW25_22925</name>
</gene>
<dbReference type="Pfam" id="PF02659">
    <property type="entry name" value="Mntp"/>
    <property type="match status" value="1"/>
</dbReference>
<accession>A0ABY7X877</accession>
<keyword evidence="3 8" id="KW-0812">Transmembrane</keyword>
<dbReference type="HAMAP" id="MF_01521">
    <property type="entry name" value="MntP_pump"/>
    <property type="match status" value="1"/>
</dbReference>
<dbReference type="EMBL" id="CP118108">
    <property type="protein sequence ID" value="WDI02017.1"/>
    <property type="molecule type" value="Genomic_DNA"/>
</dbReference>
<evidence type="ECO:0000313" key="9">
    <source>
        <dbReference type="EMBL" id="WDI02017.1"/>
    </source>
</evidence>
<evidence type="ECO:0000256" key="8">
    <source>
        <dbReference type="HAMAP-Rule" id="MF_01521"/>
    </source>
</evidence>
<dbReference type="PANTHER" id="PTHR35529:SF1">
    <property type="entry name" value="MANGANESE EFFLUX PUMP MNTP-RELATED"/>
    <property type="match status" value="1"/>
</dbReference>
<comment type="subcellular location">
    <subcellularLocation>
        <location evidence="8">Cell membrane</location>
        <topology evidence="8">Multi-pass membrane protein</topology>
    </subcellularLocation>
</comment>
<dbReference type="Proteomes" id="UP001221519">
    <property type="component" value="Chromosome"/>
</dbReference>
<feature type="transmembrane region" description="Helical" evidence="8">
    <location>
        <begin position="77"/>
        <end position="98"/>
    </location>
</feature>
<evidence type="ECO:0000313" key="10">
    <source>
        <dbReference type="Proteomes" id="UP001221519"/>
    </source>
</evidence>
<evidence type="ECO:0000256" key="4">
    <source>
        <dbReference type="ARBA" id="ARBA00022989"/>
    </source>
</evidence>
<evidence type="ECO:0000256" key="6">
    <source>
        <dbReference type="ARBA" id="ARBA00023136"/>
    </source>
</evidence>
<dbReference type="InterPro" id="IPR022929">
    <property type="entry name" value="Put_MntP"/>
</dbReference>
<comment type="similarity">
    <text evidence="8">Belongs to the MntP (TC 9.B.29) family.</text>
</comment>
<reference evidence="9 10" key="1">
    <citation type="submission" date="2023-02" db="EMBL/GenBank/DDBJ databases">
        <title>Pathogen: clinical or host-associated sample.</title>
        <authorList>
            <person name="Hergert J."/>
            <person name="Casey R."/>
            <person name="Wagner J."/>
            <person name="Young E.L."/>
            <person name="Oakeson K.F."/>
        </authorList>
    </citation>
    <scope>NUCLEOTIDE SEQUENCE [LARGE SCALE GENOMIC DNA]</scope>
    <source>
        <strain evidence="9 10">2022CK-00829</strain>
    </source>
</reference>
<feature type="transmembrane region" description="Helical" evidence="8">
    <location>
        <begin position="110"/>
        <end position="133"/>
    </location>
</feature>
<organism evidence="9 10">
    <name type="scientific">Paenibacillus urinalis</name>
    <dbReference type="NCBI Taxonomy" id="521520"/>
    <lineage>
        <taxon>Bacteria</taxon>
        <taxon>Bacillati</taxon>
        <taxon>Bacillota</taxon>
        <taxon>Bacilli</taxon>
        <taxon>Bacillales</taxon>
        <taxon>Paenibacillaceae</taxon>
        <taxon>Paenibacillus</taxon>
    </lineage>
</organism>
<keyword evidence="2 8" id="KW-1003">Cell membrane</keyword>
<dbReference type="PANTHER" id="PTHR35529">
    <property type="entry name" value="MANGANESE EFFLUX PUMP MNTP-RELATED"/>
    <property type="match status" value="1"/>
</dbReference>
<evidence type="ECO:0000256" key="5">
    <source>
        <dbReference type="ARBA" id="ARBA00023065"/>
    </source>
</evidence>
<protein>
    <recommendedName>
        <fullName evidence="8">Putative manganese efflux pump MntP</fullName>
    </recommendedName>
</protein>
<feature type="transmembrane region" description="Helical" evidence="8">
    <location>
        <begin position="45"/>
        <end position="65"/>
    </location>
</feature>
<evidence type="ECO:0000256" key="7">
    <source>
        <dbReference type="ARBA" id="ARBA00023211"/>
    </source>
</evidence>
<comment type="function">
    <text evidence="8">Probably functions as a manganese efflux pump.</text>
</comment>
<sequence length="189" mass="20189">MNACLVAPAELGHLITIMIMAVALGMDAFSLGIGIGMKGIRLLHVLRLSLLISLFHILMPLIGFYTGQYVSSFLGQITSYVAGGLLLALGAHMIFNALRPGESNFMDHRTFAGTMIFAVSVSIDSFSVGVTLGMFKSDLWLTVIAFGICGFVMSMVGLLIGRRVSRNLGEYGEAVGGAILLAFGMLFIF</sequence>